<dbReference type="AlphaFoldDB" id="A0AAN2BLJ2"/>
<dbReference type="FunFam" id="2.70.70.10:FF:000019">
    <property type="entry name" value="M23 family peptidase"/>
    <property type="match status" value="1"/>
</dbReference>
<protein>
    <recommendedName>
        <fullName evidence="2">M23ase beta-sheet core domain-containing protein</fullName>
    </recommendedName>
</protein>
<dbReference type="InterPro" id="IPR050570">
    <property type="entry name" value="Cell_wall_metabolism_enzyme"/>
</dbReference>
<dbReference type="PANTHER" id="PTHR21666:SF285">
    <property type="entry name" value="M23 FAMILY METALLOPEPTIDASE"/>
    <property type="match status" value="1"/>
</dbReference>
<name>A0AAN2BLJ2_9GAMM</name>
<reference evidence="3 4" key="1">
    <citation type="journal article" date="2022" name="IScience">
        <title>An ultrasensitive nanofiber-based assay for enzymatic hydrolysis and deep-sea microbial degradation of cellulose.</title>
        <authorList>
            <person name="Tsudome M."/>
            <person name="Tachioka M."/>
            <person name="Miyazaki M."/>
            <person name="Uchimura K."/>
            <person name="Tsuda M."/>
            <person name="Takaki Y."/>
            <person name="Deguchi S."/>
        </authorList>
    </citation>
    <scope>NUCLEOTIDE SEQUENCE [LARGE SCALE GENOMIC DNA]</scope>
    <source>
        <strain evidence="3 4">GE09</strain>
    </source>
</reference>
<dbReference type="GO" id="GO:0004222">
    <property type="term" value="F:metalloendopeptidase activity"/>
    <property type="evidence" value="ECO:0007669"/>
    <property type="project" value="TreeGrafter"/>
</dbReference>
<dbReference type="Proteomes" id="UP001320119">
    <property type="component" value="Chromosome"/>
</dbReference>
<dbReference type="CDD" id="cd12797">
    <property type="entry name" value="M23_peptidase"/>
    <property type="match status" value="1"/>
</dbReference>
<dbReference type="PANTHER" id="PTHR21666">
    <property type="entry name" value="PEPTIDASE-RELATED"/>
    <property type="match status" value="1"/>
</dbReference>
<organism evidence="3 4">
    <name type="scientific">Marinagarivorans cellulosilyticus</name>
    <dbReference type="NCBI Taxonomy" id="2721545"/>
    <lineage>
        <taxon>Bacteria</taxon>
        <taxon>Pseudomonadati</taxon>
        <taxon>Pseudomonadota</taxon>
        <taxon>Gammaproteobacteria</taxon>
        <taxon>Cellvibrionales</taxon>
        <taxon>Cellvibrionaceae</taxon>
        <taxon>Marinagarivorans</taxon>
    </lineage>
</organism>
<dbReference type="Pfam" id="PF01551">
    <property type="entry name" value="Peptidase_M23"/>
    <property type="match status" value="1"/>
</dbReference>
<accession>A0AAN2BLJ2</accession>
<dbReference type="Gene3D" id="2.70.70.10">
    <property type="entry name" value="Glucose Permease (Domain IIA)"/>
    <property type="match status" value="1"/>
</dbReference>
<feature type="chain" id="PRO_5042967821" description="M23ase beta-sheet core domain-containing protein" evidence="1">
    <location>
        <begin position="22"/>
        <end position="273"/>
    </location>
</feature>
<dbReference type="SUPFAM" id="SSF51261">
    <property type="entry name" value="Duplicated hybrid motif"/>
    <property type="match status" value="1"/>
</dbReference>
<dbReference type="InterPro" id="IPR016047">
    <property type="entry name" value="M23ase_b-sheet_dom"/>
</dbReference>
<evidence type="ECO:0000256" key="1">
    <source>
        <dbReference type="SAM" id="SignalP"/>
    </source>
</evidence>
<dbReference type="InterPro" id="IPR011055">
    <property type="entry name" value="Dup_hybrid_motif"/>
</dbReference>
<keyword evidence="1" id="KW-0732">Signal</keyword>
<evidence type="ECO:0000313" key="4">
    <source>
        <dbReference type="Proteomes" id="UP001320119"/>
    </source>
</evidence>
<gene>
    <name evidence="3" type="ORF">MARGE09_P3399</name>
</gene>
<evidence type="ECO:0000313" key="3">
    <source>
        <dbReference type="EMBL" id="BCD99198.1"/>
    </source>
</evidence>
<keyword evidence="4" id="KW-1185">Reference proteome</keyword>
<proteinExistence type="predicted"/>
<feature type="signal peptide" evidence="1">
    <location>
        <begin position="1"/>
        <end position="21"/>
    </location>
</feature>
<dbReference type="EMBL" id="AP023086">
    <property type="protein sequence ID" value="BCD99198.1"/>
    <property type="molecule type" value="Genomic_DNA"/>
</dbReference>
<dbReference type="RefSeq" id="WP_236987409.1">
    <property type="nucleotide sequence ID" value="NZ_AP023086.1"/>
</dbReference>
<feature type="domain" description="M23ase beta-sheet core" evidence="2">
    <location>
        <begin position="165"/>
        <end position="260"/>
    </location>
</feature>
<sequence length="273" mass="30014">MRFQFLLQVVSVFWVASQANAATFEGAWVQGALIIGQAKAGEQVFYQGRELKQSAQGRFALGLGRDAPSRVSVLVKKGEQQETLSFDVRQREYNIQRIEGVKQKHVTPPAELTQRIQQESAAVKAARKRNDNRTDFLSHFIWPAKGPITGVYGSQRFYNGTPKSPHYGVDIAGPTGAKVIAPAAGVVTFANDDLYYSGGTLIVDHGHGVSSTFIHLSKLEVAVGDTVKQGDLIARIGASGRATGPHLDWRMNWFNERLDPQLLFPENSKPELP</sequence>
<evidence type="ECO:0000259" key="2">
    <source>
        <dbReference type="Pfam" id="PF01551"/>
    </source>
</evidence>
<dbReference type="KEGG" id="marq:MARGE09_P3399"/>